<dbReference type="GeneID" id="28999667"/>
<evidence type="ECO:0000313" key="4">
    <source>
        <dbReference type="EMBL" id="OAD67800.1"/>
    </source>
</evidence>
<gene>
    <name evidence="4" type="ORF">PHYBLDRAFT_183373</name>
</gene>
<dbReference type="InParanoid" id="A0A163D0D0"/>
<feature type="region of interest" description="Disordered" evidence="3">
    <location>
        <begin position="562"/>
        <end position="584"/>
    </location>
</feature>
<dbReference type="OrthoDB" id="2963168at2759"/>
<dbReference type="Pfam" id="PF00012">
    <property type="entry name" value="HSP70"/>
    <property type="match status" value="1"/>
</dbReference>
<proteinExistence type="predicted"/>
<evidence type="ECO:0000256" key="2">
    <source>
        <dbReference type="ARBA" id="ARBA00022840"/>
    </source>
</evidence>
<dbReference type="CDD" id="cd10229">
    <property type="entry name" value="ASKHA_NBD_HSP70_HSPA12"/>
    <property type="match status" value="1"/>
</dbReference>
<evidence type="ECO:0000256" key="3">
    <source>
        <dbReference type="SAM" id="MobiDB-lite"/>
    </source>
</evidence>
<dbReference type="InterPro" id="IPR043129">
    <property type="entry name" value="ATPase_NBD"/>
</dbReference>
<dbReference type="Proteomes" id="UP000077315">
    <property type="component" value="Unassembled WGS sequence"/>
</dbReference>
<accession>A0A163D0D0</accession>
<dbReference type="STRING" id="763407.A0A163D0D0"/>
<keyword evidence="2" id="KW-0067">ATP-binding</keyword>
<dbReference type="GO" id="GO:0140662">
    <property type="term" value="F:ATP-dependent protein folding chaperone"/>
    <property type="evidence" value="ECO:0007669"/>
    <property type="project" value="InterPro"/>
</dbReference>
<dbReference type="VEuPathDB" id="FungiDB:PHYBLDRAFT_183373"/>
<evidence type="ECO:0000256" key="1">
    <source>
        <dbReference type="ARBA" id="ARBA00022741"/>
    </source>
</evidence>
<dbReference type="PANTHER" id="PTHR14187:SF5">
    <property type="entry name" value="HEAT SHOCK 70 KDA PROTEIN 12A"/>
    <property type="match status" value="1"/>
</dbReference>
<keyword evidence="5" id="KW-1185">Reference proteome</keyword>
<keyword evidence="1" id="KW-0547">Nucleotide-binding</keyword>
<dbReference type="InterPro" id="IPR013126">
    <property type="entry name" value="Hsp_70_fam"/>
</dbReference>
<dbReference type="SUPFAM" id="SSF53067">
    <property type="entry name" value="Actin-like ATPase domain"/>
    <property type="match status" value="2"/>
</dbReference>
<feature type="compositionally biased region" description="Acidic residues" evidence="3">
    <location>
        <begin position="567"/>
        <end position="578"/>
    </location>
</feature>
<protein>
    <submittedName>
        <fullName evidence="4">Uncharacterized protein</fullName>
    </submittedName>
</protein>
<dbReference type="EMBL" id="KV440997">
    <property type="protein sequence ID" value="OAD67800.1"/>
    <property type="molecule type" value="Genomic_DNA"/>
</dbReference>
<sequence length="584" mass="66075">MSYSSSRFDPSDYPYIIGIDFGTTYSGCSYFYTEDSTGEILEITEWPKQRGAIYPKVPTASLYEANGKRMIAWGNDAIFKAQRPNNKDVLVERFKLTLDPNIASKATLPNGLTSLEVITDYLTAFHAYVLEYLDRVLGHVYQHSKSRYCLTVPAMWDDQAKATMREAAILAGIVSRADNPDRLVLTSEPEAASLFCEKKCDQFELEEGKRFMICDAGGGTVDLIVFGIDDNNGKKTLREITKGSGASCGSTFLDARMRRIFKTRFGEYYQDNKQAINHIMKQFVTVIKPQFENEDDEFFSMPMSLKLSEDELSEIGIEDGKLQISVDDLREEVFEPVVKQVLDLISDQVNQARKKLDAVFLVGGFGQSKYLQERVKETFESKIGLIAMPARGELAVVRGAVIFGLSPGRVSHRVARRTYGLAMDSPFDYIQDPAEYKYIAADGSVMCKGRYIVYVNKGETIEAEECVTHKAFAFYPQNISAALYVYDGNEVPPRYTTHYRVRKVSNFTIKMPFIPNAYTNQKIGATLNMYFGNTEILVEIKIHDKVFRSASEYAAHELEKISVPIDREEESENDDDDKPEYSFI</sequence>
<name>A0A163D0D0_PHYB8</name>
<dbReference type="GO" id="GO:0005524">
    <property type="term" value="F:ATP binding"/>
    <property type="evidence" value="ECO:0007669"/>
    <property type="project" value="UniProtKB-KW"/>
</dbReference>
<organism evidence="4 5">
    <name type="scientific">Phycomyces blakesleeanus (strain ATCC 8743b / DSM 1359 / FGSC 10004 / NBRC 33097 / NRRL 1555)</name>
    <dbReference type="NCBI Taxonomy" id="763407"/>
    <lineage>
        <taxon>Eukaryota</taxon>
        <taxon>Fungi</taxon>
        <taxon>Fungi incertae sedis</taxon>
        <taxon>Mucoromycota</taxon>
        <taxon>Mucoromycotina</taxon>
        <taxon>Mucoromycetes</taxon>
        <taxon>Mucorales</taxon>
        <taxon>Phycomycetaceae</taxon>
        <taxon>Phycomyces</taxon>
    </lineage>
</organism>
<dbReference type="PRINTS" id="PR00301">
    <property type="entry name" value="HEATSHOCK70"/>
</dbReference>
<reference evidence="5" key="1">
    <citation type="submission" date="2015-06" db="EMBL/GenBank/DDBJ databases">
        <title>Expansion of signal transduction pathways in fungi by whole-genome duplication.</title>
        <authorList>
            <consortium name="DOE Joint Genome Institute"/>
            <person name="Corrochano L.M."/>
            <person name="Kuo A."/>
            <person name="Marcet-Houben M."/>
            <person name="Polaino S."/>
            <person name="Salamov A."/>
            <person name="Villalobos J.M."/>
            <person name="Alvarez M.I."/>
            <person name="Avalos J."/>
            <person name="Benito E.P."/>
            <person name="Benoit I."/>
            <person name="Burger G."/>
            <person name="Camino L.P."/>
            <person name="Canovas D."/>
            <person name="Cerda-Olmedo E."/>
            <person name="Cheng J.-F."/>
            <person name="Dominguez A."/>
            <person name="Elias M."/>
            <person name="Eslava A.P."/>
            <person name="Glaser F."/>
            <person name="Grimwood J."/>
            <person name="Gutierrez G."/>
            <person name="Heitman J."/>
            <person name="Henrissat B."/>
            <person name="Iturriaga E.A."/>
            <person name="Lang B.F."/>
            <person name="Lavin J.L."/>
            <person name="Lee S."/>
            <person name="Li W."/>
            <person name="Lindquist E."/>
            <person name="Lopez-Garcia S."/>
            <person name="Luque E.M."/>
            <person name="Marcos A.T."/>
            <person name="Martin J."/>
            <person name="McCluskey K."/>
            <person name="Medina H.R."/>
            <person name="Miralles-Duran A."/>
            <person name="Miyazaki A."/>
            <person name="Munoz-Torres E."/>
            <person name="Oguiza J.A."/>
            <person name="Ohm R."/>
            <person name="Olmedo M."/>
            <person name="Orejas M."/>
            <person name="Ortiz-Castellanos L."/>
            <person name="Pisabarro A.G."/>
            <person name="Rodriguez-Romero J."/>
            <person name="Ruiz-Herrera J."/>
            <person name="Ruiz-Vazquez R."/>
            <person name="Sanz C."/>
            <person name="Schackwitz W."/>
            <person name="Schmutz J."/>
            <person name="Shahriari M."/>
            <person name="Shelest E."/>
            <person name="Silva-Franco F."/>
            <person name="Soanes D."/>
            <person name="Syed K."/>
            <person name="Tagua V.G."/>
            <person name="Talbot N.J."/>
            <person name="Thon M."/>
            <person name="De vries R.P."/>
            <person name="Wiebenga A."/>
            <person name="Yadav J.S."/>
            <person name="Braun E.L."/>
            <person name="Baker S."/>
            <person name="Garre V."/>
            <person name="Horwitz B."/>
            <person name="Torres-Martinez S."/>
            <person name="Idnurm A."/>
            <person name="Herrera-Estrella A."/>
            <person name="Gabaldon T."/>
            <person name="Grigoriev I.V."/>
        </authorList>
    </citation>
    <scope>NUCLEOTIDE SEQUENCE [LARGE SCALE GENOMIC DNA]</scope>
    <source>
        <strain evidence="5">NRRL 1555(-)</strain>
    </source>
</reference>
<dbReference type="RefSeq" id="XP_018285840.1">
    <property type="nucleotide sequence ID" value="XM_018438761.1"/>
</dbReference>
<evidence type="ECO:0000313" key="5">
    <source>
        <dbReference type="Proteomes" id="UP000077315"/>
    </source>
</evidence>
<dbReference type="Gene3D" id="3.30.420.40">
    <property type="match status" value="2"/>
</dbReference>
<dbReference type="AlphaFoldDB" id="A0A163D0D0"/>
<dbReference type="PANTHER" id="PTHR14187">
    <property type="entry name" value="ALPHA KINASE/ELONGATION FACTOR 2 KINASE"/>
    <property type="match status" value="1"/>
</dbReference>